<keyword evidence="4" id="KW-1185">Reference proteome</keyword>
<dbReference type="PROSITE" id="PS51318">
    <property type="entry name" value="TAT"/>
    <property type="match status" value="1"/>
</dbReference>
<evidence type="ECO:0000313" key="3">
    <source>
        <dbReference type="EMBL" id="MCF7220745.1"/>
    </source>
</evidence>
<proteinExistence type="predicted"/>
<dbReference type="NCBIfam" id="TIGR01409">
    <property type="entry name" value="TAT_signal_seq"/>
    <property type="match status" value="1"/>
</dbReference>
<accession>A0ABS9HRG2</accession>
<gene>
    <name evidence="3" type="ORF">L3V18_02925</name>
</gene>
<reference evidence="4" key="1">
    <citation type="submission" date="2022-01" db="EMBL/GenBank/DDBJ databases">
        <title>Lysobacter chinensis sp. nov., a bacterium isolated from cow dung compost.</title>
        <authorList>
            <person name="Zhou L.Y."/>
        </authorList>
    </citation>
    <scope>NUCLEOTIDE SEQUENCE [LARGE SCALE GENOMIC DNA]</scope>
    <source>
        <strain evidence="4">TLK-CK17</strain>
    </source>
</reference>
<dbReference type="Gene3D" id="3.40.710.10">
    <property type="entry name" value="DD-peptidase/beta-lactamase superfamily"/>
    <property type="match status" value="1"/>
</dbReference>
<dbReference type="InterPro" id="IPR012338">
    <property type="entry name" value="Beta-lactam/transpept-like"/>
</dbReference>
<comment type="caution">
    <text evidence="3">The sequence shown here is derived from an EMBL/GenBank/DDBJ whole genome shotgun (WGS) entry which is preliminary data.</text>
</comment>
<evidence type="ECO:0000313" key="4">
    <source>
        <dbReference type="Proteomes" id="UP001430796"/>
    </source>
</evidence>
<evidence type="ECO:0000259" key="2">
    <source>
        <dbReference type="Pfam" id="PF00144"/>
    </source>
</evidence>
<organism evidence="3 4">
    <name type="scientific">Marilutibacter chinensis</name>
    <dbReference type="NCBI Taxonomy" id="2912247"/>
    <lineage>
        <taxon>Bacteria</taxon>
        <taxon>Pseudomonadati</taxon>
        <taxon>Pseudomonadota</taxon>
        <taxon>Gammaproteobacteria</taxon>
        <taxon>Lysobacterales</taxon>
        <taxon>Lysobacteraceae</taxon>
        <taxon>Marilutibacter</taxon>
    </lineage>
</organism>
<dbReference type="EMBL" id="JAKJPO010000001">
    <property type="protein sequence ID" value="MCF7220745.1"/>
    <property type="molecule type" value="Genomic_DNA"/>
</dbReference>
<feature type="domain" description="Beta-lactamase-related" evidence="2">
    <location>
        <begin position="51"/>
        <end position="370"/>
    </location>
</feature>
<dbReference type="SUPFAM" id="SSF56601">
    <property type="entry name" value="beta-lactamase/transpeptidase-like"/>
    <property type="match status" value="1"/>
</dbReference>
<reference evidence="3 4" key="2">
    <citation type="submission" date="2022-01" db="EMBL/GenBank/DDBJ databases">
        <title>Lysobacter chinensis sp. nov., a bacterium isolated from cow dung compost.</title>
        <authorList>
            <person name="Liu Y."/>
        </authorList>
    </citation>
    <scope>NUCLEOTIDE SEQUENCE [LARGE SCALE GENOMIC DNA]</scope>
    <source>
        <strain evidence="3 4">TLK-CK17</strain>
    </source>
</reference>
<reference evidence="3 4" key="3">
    <citation type="submission" date="2022-01" db="EMBL/GenBank/DDBJ databases">
        <authorList>
            <person name="Zhou L.Y."/>
        </authorList>
    </citation>
    <scope>NUCLEOTIDE SEQUENCE [LARGE SCALE GENOMIC DNA]</scope>
    <source>
        <strain evidence="3 4">TLK-CK17</strain>
    </source>
</reference>
<protein>
    <submittedName>
        <fullName evidence="3">Beta-lactamase family protein</fullName>
    </submittedName>
</protein>
<dbReference type="InterPro" id="IPR050789">
    <property type="entry name" value="Diverse_Enzym_Activities"/>
</dbReference>
<dbReference type="InterPro" id="IPR006311">
    <property type="entry name" value="TAT_signal"/>
</dbReference>
<dbReference type="PANTHER" id="PTHR43283">
    <property type="entry name" value="BETA-LACTAMASE-RELATED"/>
    <property type="match status" value="1"/>
</dbReference>
<keyword evidence="1" id="KW-0732">Signal</keyword>
<sequence length="570" mass="61916">MTYPMNRRSFLAHAATGVAAGLAGVGGRLDAQPAPGATGDSLDALVKAERAAIVAGMAAQSVEGTAVCLLDHGRPVWVEGFGKTGGPDSVDVDSETIFSIQSTSKHFTAVGVLLAAQEGLLDLDVPIVRYLPRFKVSSRFEANPQDRITLRLLLCHRAGLTHEAPTGNNYEPQSPSFEAHVRSISDTWLRFPVGERYRYSNLGYDLAGFILHERTAMPYAQWLRRKLLEPLGMHDSTADPEVYTARRNRAVGHEEGYDTIPAVTPLVASGGVYASARDMAAYLAFHLDGGRVRGDALLDPDIWQEMHGFGLGGDYGLGVIRNEVRYGETPVRVLSHQGGGFGFGCVFVYCPAARLGWAAMFNRRASAPYRFGSKLIEGALTGRFGAAMPRLTAKAIAPIRPTAALRRELVGSYVGRNVTARIREEGDGLRFDEDTGGTHGPLLVNAPTAFFTAAPDGDLTGYQYVPAADGLPAHLECGKGEASLDYNEGPNDPPGPDLDTWARHLGTYTVDQWGKPAFDVKVERRNGYLFINGVRLVVEQEPGLFFTSDGEAVDFRKDVPRWRNLRLRRG</sequence>
<dbReference type="RefSeq" id="WP_237053096.1">
    <property type="nucleotide sequence ID" value="NZ_JAKJPO010000001.1"/>
</dbReference>
<dbReference type="InterPro" id="IPR001466">
    <property type="entry name" value="Beta-lactam-related"/>
</dbReference>
<evidence type="ECO:0000256" key="1">
    <source>
        <dbReference type="ARBA" id="ARBA00022729"/>
    </source>
</evidence>
<dbReference type="Proteomes" id="UP001430796">
    <property type="component" value="Unassembled WGS sequence"/>
</dbReference>
<dbReference type="InterPro" id="IPR019546">
    <property type="entry name" value="TAT_signal_bac_arc"/>
</dbReference>
<name>A0ABS9HRG2_9GAMM</name>
<dbReference type="Pfam" id="PF00144">
    <property type="entry name" value="Beta-lactamase"/>
    <property type="match status" value="1"/>
</dbReference>